<dbReference type="RefSeq" id="WP_126694571.1">
    <property type="nucleotide sequence ID" value="NZ_RXOF01000011.1"/>
</dbReference>
<dbReference type="InterPro" id="IPR037923">
    <property type="entry name" value="HTH-like"/>
</dbReference>
<dbReference type="InterPro" id="IPR050204">
    <property type="entry name" value="AraC_XylS_family_regulators"/>
</dbReference>
<dbReference type="PROSITE" id="PS01124">
    <property type="entry name" value="HTH_ARAC_FAMILY_2"/>
    <property type="match status" value="1"/>
</dbReference>
<evidence type="ECO:0000313" key="7">
    <source>
        <dbReference type="Proteomes" id="UP000282184"/>
    </source>
</evidence>
<dbReference type="SUPFAM" id="SSF46689">
    <property type="entry name" value="Homeodomain-like"/>
    <property type="match status" value="2"/>
</dbReference>
<organism evidence="6 7">
    <name type="scientific">Hymenobacter gummosus</name>
    <dbReference type="NCBI Taxonomy" id="1776032"/>
    <lineage>
        <taxon>Bacteria</taxon>
        <taxon>Pseudomonadati</taxon>
        <taxon>Bacteroidota</taxon>
        <taxon>Cytophagia</taxon>
        <taxon>Cytophagales</taxon>
        <taxon>Hymenobacteraceae</taxon>
        <taxon>Hymenobacter</taxon>
    </lineage>
</organism>
<evidence type="ECO:0000313" key="6">
    <source>
        <dbReference type="EMBL" id="RTQ47813.1"/>
    </source>
</evidence>
<dbReference type="SMART" id="SM00342">
    <property type="entry name" value="HTH_ARAC"/>
    <property type="match status" value="1"/>
</dbReference>
<dbReference type="PANTHER" id="PTHR46796">
    <property type="entry name" value="HTH-TYPE TRANSCRIPTIONAL ACTIVATOR RHAS-RELATED"/>
    <property type="match status" value="1"/>
</dbReference>
<keyword evidence="2" id="KW-0805">Transcription regulation</keyword>
<proteinExistence type="predicted"/>
<dbReference type="InterPro" id="IPR009057">
    <property type="entry name" value="Homeodomain-like_sf"/>
</dbReference>
<keyword evidence="7" id="KW-1185">Reference proteome</keyword>
<evidence type="ECO:0000256" key="1">
    <source>
        <dbReference type="ARBA" id="ARBA00022490"/>
    </source>
</evidence>
<dbReference type="PANTHER" id="PTHR46796:SF13">
    <property type="entry name" value="HTH-TYPE TRANSCRIPTIONAL ACTIVATOR RHAS"/>
    <property type="match status" value="1"/>
</dbReference>
<dbReference type="Pfam" id="PF02311">
    <property type="entry name" value="AraC_binding"/>
    <property type="match status" value="1"/>
</dbReference>
<dbReference type="Gene3D" id="2.60.120.10">
    <property type="entry name" value="Jelly Rolls"/>
    <property type="match status" value="1"/>
</dbReference>
<feature type="domain" description="HTH araC/xylS-type" evidence="5">
    <location>
        <begin position="181"/>
        <end position="282"/>
    </location>
</feature>
<dbReference type="SUPFAM" id="SSF51215">
    <property type="entry name" value="Regulatory protein AraC"/>
    <property type="match status" value="1"/>
</dbReference>
<keyword evidence="4" id="KW-0804">Transcription</keyword>
<dbReference type="InterPro" id="IPR003313">
    <property type="entry name" value="AraC-bd"/>
</dbReference>
<dbReference type="Proteomes" id="UP000282184">
    <property type="component" value="Unassembled WGS sequence"/>
</dbReference>
<accession>A0A3S0H4R2</accession>
<dbReference type="Pfam" id="PF12833">
    <property type="entry name" value="HTH_18"/>
    <property type="match status" value="1"/>
</dbReference>
<keyword evidence="3" id="KW-0238">DNA-binding</keyword>
<dbReference type="OrthoDB" id="2569619at2"/>
<dbReference type="InterPro" id="IPR018060">
    <property type="entry name" value="HTH_AraC"/>
</dbReference>
<sequence>MQEHVQSAPAPFELALEETAQWTQRPHRHNFFELVFVEEGQGQQCINYQQFAYGPGSVFLLPPLDCHSFQIELPTRFVFLRFTNQVFAPGSGGGLDFKAWFQKLSYILINYNRVPGDVVAARDKEHLWHCLQLIRQEHARPDAHSAPLIQTTLMTMLGLLTRHIEARLVAPAASPRSRRFLDVLNRIQLHLFDGPEALSVAALAAYAGMAPSYFGEYFRRHAGESLQAYITKSRLKVAEARLLHSDNSAKEIAFELGFTDTSHLSRTFRKYYGCTIQEFRQRGRPRLLSGSSACATAA</sequence>
<dbReference type="GO" id="GO:0043565">
    <property type="term" value="F:sequence-specific DNA binding"/>
    <property type="evidence" value="ECO:0007669"/>
    <property type="project" value="InterPro"/>
</dbReference>
<dbReference type="InterPro" id="IPR014710">
    <property type="entry name" value="RmlC-like_jellyroll"/>
</dbReference>
<comment type="caution">
    <text evidence="6">The sequence shown here is derived from an EMBL/GenBank/DDBJ whole genome shotgun (WGS) entry which is preliminary data.</text>
</comment>
<dbReference type="EMBL" id="RXOF01000011">
    <property type="protein sequence ID" value="RTQ47813.1"/>
    <property type="molecule type" value="Genomic_DNA"/>
</dbReference>
<protein>
    <submittedName>
        <fullName evidence="6">AraC family transcriptional regulator</fullName>
    </submittedName>
</protein>
<dbReference type="AlphaFoldDB" id="A0A3S0H4R2"/>
<dbReference type="Gene3D" id="1.10.10.60">
    <property type="entry name" value="Homeodomain-like"/>
    <property type="match status" value="1"/>
</dbReference>
<name>A0A3S0H4R2_9BACT</name>
<dbReference type="GO" id="GO:0003700">
    <property type="term" value="F:DNA-binding transcription factor activity"/>
    <property type="evidence" value="ECO:0007669"/>
    <property type="project" value="InterPro"/>
</dbReference>
<evidence type="ECO:0000259" key="5">
    <source>
        <dbReference type="PROSITE" id="PS01124"/>
    </source>
</evidence>
<reference evidence="6 7" key="1">
    <citation type="submission" date="2018-12" db="EMBL/GenBank/DDBJ databases">
        <title>Hymenobacter gummosus sp. nov., isolated from a spring.</title>
        <authorList>
            <person name="Nie L."/>
        </authorList>
    </citation>
    <scope>NUCLEOTIDE SEQUENCE [LARGE SCALE GENOMIC DNA]</scope>
    <source>
        <strain evidence="6 7">KCTC 52166</strain>
    </source>
</reference>
<gene>
    <name evidence="6" type="ORF">EJV47_17990</name>
</gene>
<evidence type="ECO:0000256" key="2">
    <source>
        <dbReference type="ARBA" id="ARBA00023015"/>
    </source>
</evidence>
<evidence type="ECO:0000256" key="3">
    <source>
        <dbReference type="ARBA" id="ARBA00023125"/>
    </source>
</evidence>
<keyword evidence="1" id="KW-0963">Cytoplasm</keyword>
<evidence type="ECO:0000256" key="4">
    <source>
        <dbReference type="ARBA" id="ARBA00023163"/>
    </source>
</evidence>